<dbReference type="GO" id="GO:0005829">
    <property type="term" value="C:cytosol"/>
    <property type="evidence" value="ECO:0007669"/>
    <property type="project" value="TreeGrafter"/>
</dbReference>
<name>A0A8T2AVA2_9BRAS</name>
<evidence type="ECO:0000313" key="5">
    <source>
        <dbReference type="EMBL" id="KAG7578181.1"/>
    </source>
</evidence>
<dbReference type="Pfam" id="PF08059">
    <property type="entry name" value="SEP"/>
    <property type="match status" value="2"/>
</dbReference>
<dbReference type="GO" id="GO:0043161">
    <property type="term" value="P:proteasome-mediated ubiquitin-dependent protein catabolic process"/>
    <property type="evidence" value="ECO:0007669"/>
    <property type="project" value="TreeGrafter"/>
</dbReference>
<feature type="compositionally biased region" description="Basic and acidic residues" evidence="2">
    <location>
        <begin position="165"/>
        <end position="175"/>
    </location>
</feature>
<feature type="compositionally biased region" description="Acidic residues" evidence="2">
    <location>
        <begin position="331"/>
        <end position="344"/>
    </location>
</feature>
<comment type="caution">
    <text evidence="5">The sequence shown here is derived from an EMBL/GenBank/DDBJ whole genome shotgun (WGS) entry which is preliminary data.</text>
</comment>
<evidence type="ECO:0000259" key="4">
    <source>
        <dbReference type="PROSITE" id="PS51399"/>
    </source>
</evidence>
<sequence length="525" mass="58292">MEDNSPETTEKLISSFIEVTSSSREVAISFLETHQWNLNAAVSTYTKNKVAVAAEPNVPNPSDEQLLRRNRSPFPNLRVRIPNSSFSAFDGSSGYSPSRLQLRPPFPSYPSSGQFYRLHSKRAAANPFSRHTIKRRQGAGNVRIDDFSGGTGSDSDEALENYGGEDNRDIERPEQSSRSMSGETDSPELEEELEEEPQKVFTYTVTSWSNGFTVDDSSLKTLDDPENAYFLEIISKMESPRELAQVRVQVKIVRREEENFTESQAGSDSASTEPPALAASLSMRRRFLNVCGSFSGNHGKLKDVDAIFDRAKESAIERFEQSSKVMSGETDSAELQEQQQEDQPYEVVTSTVTIWRNGFTIDDDPFKSLDEPENAAFLERITSLESPRLLDPLSVQVKLIRREGNFSESPSFHGVERTLAGSASVSTELPTLATSPPPSMGLLVVDPTAPTTSIQLRLADGTRLVTRFNTHHTIRDIRGFIDASRPDGSKDYELLIMGSPPTRLPDFDQTIEKAGIANSVLVQKF</sequence>
<dbReference type="SMART" id="SM00553">
    <property type="entry name" value="SEP"/>
    <property type="match status" value="2"/>
</dbReference>
<accession>A0A8T2AVA2</accession>
<protein>
    <submittedName>
        <fullName evidence="5">UBX domain</fullName>
    </submittedName>
</protein>
<dbReference type="GO" id="GO:0043130">
    <property type="term" value="F:ubiquitin binding"/>
    <property type="evidence" value="ECO:0007669"/>
    <property type="project" value="TreeGrafter"/>
</dbReference>
<organism evidence="5 6">
    <name type="scientific">Arabidopsis thaliana x Arabidopsis arenosa</name>
    <dbReference type="NCBI Taxonomy" id="1240361"/>
    <lineage>
        <taxon>Eukaryota</taxon>
        <taxon>Viridiplantae</taxon>
        <taxon>Streptophyta</taxon>
        <taxon>Embryophyta</taxon>
        <taxon>Tracheophyta</taxon>
        <taxon>Spermatophyta</taxon>
        <taxon>Magnoliopsida</taxon>
        <taxon>eudicotyledons</taxon>
        <taxon>Gunneridae</taxon>
        <taxon>Pentapetalae</taxon>
        <taxon>rosids</taxon>
        <taxon>malvids</taxon>
        <taxon>Brassicales</taxon>
        <taxon>Brassicaceae</taxon>
        <taxon>Camelineae</taxon>
        <taxon>Arabidopsis</taxon>
    </lineage>
</organism>
<dbReference type="GO" id="GO:0007030">
    <property type="term" value="P:Golgi organization"/>
    <property type="evidence" value="ECO:0007669"/>
    <property type="project" value="TreeGrafter"/>
</dbReference>
<evidence type="ECO:0000256" key="2">
    <source>
        <dbReference type="SAM" id="MobiDB-lite"/>
    </source>
</evidence>
<feature type="region of interest" description="Disordered" evidence="2">
    <location>
        <begin position="319"/>
        <end position="344"/>
    </location>
</feature>
<feature type="domain" description="SEP" evidence="4">
    <location>
        <begin position="200"/>
        <end position="261"/>
    </location>
</feature>
<keyword evidence="1" id="KW-0833">Ubl conjugation pathway</keyword>
<reference evidence="5 6" key="1">
    <citation type="submission" date="2020-12" db="EMBL/GenBank/DDBJ databases">
        <title>Concerted genomic and epigenomic changes stabilize Arabidopsis allopolyploids.</title>
        <authorList>
            <person name="Chen Z."/>
        </authorList>
    </citation>
    <scope>NUCLEOTIDE SEQUENCE [LARGE SCALE GENOMIC DNA]</scope>
    <source>
        <strain evidence="5">Allo738</strain>
        <tissue evidence="5">Leaf</tissue>
    </source>
</reference>
<dbReference type="AlphaFoldDB" id="A0A8T2AVA2"/>
<dbReference type="GO" id="GO:0061025">
    <property type="term" value="P:membrane fusion"/>
    <property type="evidence" value="ECO:0007669"/>
    <property type="project" value="TreeGrafter"/>
</dbReference>
<dbReference type="GO" id="GO:0031468">
    <property type="term" value="P:nuclear membrane reassembly"/>
    <property type="evidence" value="ECO:0007669"/>
    <property type="project" value="TreeGrafter"/>
</dbReference>
<proteinExistence type="predicted"/>
<dbReference type="PROSITE" id="PS50033">
    <property type="entry name" value="UBX"/>
    <property type="match status" value="1"/>
</dbReference>
<dbReference type="EMBL" id="JAEFBK010000008">
    <property type="protein sequence ID" value="KAG7578181.1"/>
    <property type="molecule type" value="Genomic_DNA"/>
</dbReference>
<dbReference type="Proteomes" id="UP000694240">
    <property type="component" value="Chromosome 8"/>
</dbReference>
<feature type="domain" description="UBX" evidence="3">
    <location>
        <begin position="447"/>
        <end position="524"/>
    </location>
</feature>
<dbReference type="FunFam" id="3.30.420.210:FF:000012">
    <property type="entry name" value="Plant UBX domain-containing protein 6"/>
    <property type="match status" value="1"/>
</dbReference>
<dbReference type="Pfam" id="PF14555">
    <property type="entry name" value="UBA_4"/>
    <property type="match status" value="1"/>
</dbReference>
<evidence type="ECO:0000256" key="1">
    <source>
        <dbReference type="ARBA" id="ARBA00022786"/>
    </source>
</evidence>
<dbReference type="InterPro" id="IPR001012">
    <property type="entry name" value="UBX_dom"/>
</dbReference>
<dbReference type="PANTHER" id="PTHR23333:SF43">
    <property type="entry name" value="PLANT UBX DOMAIN-CONTAINING PROTEIN 5-RELATED"/>
    <property type="match status" value="1"/>
</dbReference>
<keyword evidence="6" id="KW-1185">Reference proteome</keyword>
<dbReference type="InterPro" id="IPR012989">
    <property type="entry name" value="SEP_domain"/>
</dbReference>
<dbReference type="CDD" id="cd01770">
    <property type="entry name" value="UBX_UBXN2"/>
    <property type="match status" value="1"/>
</dbReference>
<evidence type="ECO:0000313" key="6">
    <source>
        <dbReference type="Proteomes" id="UP000694240"/>
    </source>
</evidence>
<dbReference type="GO" id="GO:0000045">
    <property type="term" value="P:autophagosome assembly"/>
    <property type="evidence" value="ECO:0007669"/>
    <property type="project" value="TreeGrafter"/>
</dbReference>
<gene>
    <name evidence="5" type="ORF">ISN45_Aa03g023900</name>
</gene>
<feature type="region of interest" description="Disordered" evidence="2">
    <location>
        <begin position="126"/>
        <end position="197"/>
    </location>
</feature>
<dbReference type="PANTHER" id="PTHR23333">
    <property type="entry name" value="UBX DOMAIN CONTAINING PROTEIN"/>
    <property type="match status" value="1"/>
</dbReference>
<dbReference type="SMART" id="SM00166">
    <property type="entry name" value="UBX"/>
    <property type="match status" value="1"/>
</dbReference>
<feature type="compositionally biased region" description="Acidic residues" evidence="2">
    <location>
        <begin position="185"/>
        <end position="195"/>
    </location>
</feature>
<dbReference type="PROSITE" id="PS51399">
    <property type="entry name" value="SEP"/>
    <property type="match status" value="2"/>
</dbReference>
<evidence type="ECO:0000259" key="3">
    <source>
        <dbReference type="PROSITE" id="PS50033"/>
    </source>
</evidence>
<dbReference type="GO" id="GO:0005634">
    <property type="term" value="C:nucleus"/>
    <property type="evidence" value="ECO:0007669"/>
    <property type="project" value="TreeGrafter"/>
</dbReference>
<feature type="domain" description="SEP" evidence="4">
    <location>
        <begin position="347"/>
        <end position="407"/>
    </location>
</feature>
<dbReference type="Pfam" id="PF00789">
    <property type="entry name" value="UBX"/>
    <property type="match status" value="1"/>
</dbReference>
<dbReference type="CDD" id="cd14273">
    <property type="entry name" value="UBA_TAP-C_like"/>
    <property type="match status" value="1"/>
</dbReference>